<dbReference type="AlphaFoldDB" id="A0A4E9DUM2"/>
<accession>A0A4E9DUM2</accession>
<protein>
    <submittedName>
        <fullName evidence="2">Uncharacterized protein</fullName>
    </submittedName>
</protein>
<reference evidence="2" key="1">
    <citation type="submission" date="2019-04" db="EMBL/GenBank/DDBJ databases">
        <authorList>
            <person name="Melise S."/>
            <person name="Noan J."/>
            <person name="Okalmin O."/>
        </authorList>
    </citation>
    <scope>NUCLEOTIDE SEQUENCE</scope>
    <source>
        <strain evidence="2">FN9</strain>
    </source>
</reference>
<feature type="compositionally biased region" description="Basic and acidic residues" evidence="1">
    <location>
        <begin position="1"/>
        <end position="20"/>
    </location>
</feature>
<evidence type="ECO:0000313" key="2">
    <source>
        <dbReference type="EMBL" id="VIO56718.1"/>
    </source>
</evidence>
<evidence type="ECO:0000256" key="1">
    <source>
        <dbReference type="SAM" id="MobiDB-lite"/>
    </source>
</evidence>
<dbReference type="EMBL" id="CAAKMV010000125">
    <property type="protein sequence ID" value="VIO56718.1"/>
    <property type="molecule type" value="Genomic_DNA"/>
</dbReference>
<gene>
    <name evidence="2" type="ORF">FUG_LOCUS220956</name>
</gene>
<name>A0A4E9DUM2_GIBZA</name>
<sequence length="168" mass="18871">MSHAKDTTTPDPKGKGKEVADPAPKSILKSTQDASANISQHVNFSWEANTITRIPADNRGRRLPTGKENRRERLYYNLEKNRVVANNSSVECGAYVTQDDTWDEWEMISRPGQEEDATSEVGGEITSCREVMNLPGDDRAASILSEPFENTCTRLQRQLQRDSETDLK</sequence>
<feature type="region of interest" description="Disordered" evidence="1">
    <location>
        <begin position="1"/>
        <end position="34"/>
    </location>
</feature>
<proteinExistence type="predicted"/>
<organism evidence="2">
    <name type="scientific">Gibberella zeae</name>
    <name type="common">Wheat head blight fungus</name>
    <name type="synonym">Fusarium graminearum</name>
    <dbReference type="NCBI Taxonomy" id="5518"/>
    <lineage>
        <taxon>Eukaryota</taxon>
        <taxon>Fungi</taxon>
        <taxon>Dikarya</taxon>
        <taxon>Ascomycota</taxon>
        <taxon>Pezizomycotina</taxon>
        <taxon>Sordariomycetes</taxon>
        <taxon>Hypocreomycetidae</taxon>
        <taxon>Hypocreales</taxon>
        <taxon>Nectriaceae</taxon>
        <taxon>Fusarium</taxon>
    </lineage>
</organism>